<feature type="repeat" description="ANK" evidence="3">
    <location>
        <begin position="866"/>
        <end position="901"/>
    </location>
</feature>
<proteinExistence type="predicted"/>
<dbReference type="Gene3D" id="1.25.40.20">
    <property type="entry name" value="Ankyrin repeat-containing domain"/>
    <property type="match status" value="4"/>
</dbReference>
<dbReference type="Pfam" id="PF13637">
    <property type="entry name" value="Ank_4"/>
    <property type="match status" value="1"/>
</dbReference>
<dbReference type="Pfam" id="PF22939">
    <property type="entry name" value="WHD_GPIID"/>
    <property type="match status" value="1"/>
</dbReference>
<dbReference type="AlphaFoldDB" id="A0AAD6S2I6"/>
<dbReference type="InterPro" id="IPR054471">
    <property type="entry name" value="GPIID_WHD"/>
</dbReference>
<evidence type="ECO:0000259" key="4">
    <source>
        <dbReference type="Pfam" id="PF22939"/>
    </source>
</evidence>
<dbReference type="SUPFAM" id="SSF48403">
    <property type="entry name" value="Ankyrin repeat"/>
    <property type="match status" value="2"/>
</dbReference>
<evidence type="ECO:0000313" key="7">
    <source>
        <dbReference type="Proteomes" id="UP001218188"/>
    </source>
</evidence>
<dbReference type="PRINTS" id="PR01415">
    <property type="entry name" value="ANKYRIN"/>
</dbReference>
<dbReference type="InterPro" id="IPR027417">
    <property type="entry name" value="P-loop_NTPase"/>
</dbReference>
<gene>
    <name evidence="6" type="ORF">C8F04DRAFT_1148103</name>
</gene>
<reference evidence="6" key="1">
    <citation type="submission" date="2023-03" db="EMBL/GenBank/DDBJ databases">
        <title>Massive genome expansion in bonnet fungi (Mycena s.s.) driven by repeated elements and novel gene families across ecological guilds.</title>
        <authorList>
            <consortium name="Lawrence Berkeley National Laboratory"/>
            <person name="Harder C.B."/>
            <person name="Miyauchi S."/>
            <person name="Viragh M."/>
            <person name="Kuo A."/>
            <person name="Thoen E."/>
            <person name="Andreopoulos B."/>
            <person name="Lu D."/>
            <person name="Skrede I."/>
            <person name="Drula E."/>
            <person name="Henrissat B."/>
            <person name="Morin E."/>
            <person name="Kohler A."/>
            <person name="Barry K."/>
            <person name="LaButti K."/>
            <person name="Morin E."/>
            <person name="Salamov A."/>
            <person name="Lipzen A."/>
            <person name="Mereny Z."/>
            <person name="Hegedus B."/>
            <person name="Baldrian P."/>
            <person name="Stursova M."/>
            <person name="Weitz H."/>
            <person name="Taylor A."/>
            <person name="Grigoriev I.V."/>
            <person name="Nagy L.G."/>
            <person name="Martin F."/>
            <person name="Kauserud H."/>
        </authorList>
    </citation>
    <scope>NUCLEOTIDE SEQUENCE</scope>
    <source>
        <strain evidence="6">CBHHK200</strain>
    </source>
</reference>
<dbReference type="InterPro" id="IPR036770">
    <property type="entry name" value="Ankyrin_rpt-contain_sf"/>
</dbReference>
<evidence type="ECO:0000259" key="5">
    <source>
        <dbReference type="Pfam" id="PF24883"/>
    </source>
</evidence>
<name>A0AAD6S2I6_9AGAR</name>
<keyword evidence="1" id="KW-0677">Repeat</keyword>
<dbReference type="SUPFAM" id="SSF52540">
    <property type="entry name" value="P-loop containing nucleoside triphosphate hydrolases"/>
    <property type="match status" value="1"/>
</dbReference>
<dbReference type="InterPro" id="IPR056884">
    <property type="entry name" value="NPHP3-like_N"/>
</dbReference>
<dbReference type="Pfam" id="PF00023">
    <property type="entry name" value="Ank"/>
    <property type="match status" value="1"/>
</dbReference>
<evidence type="ECO:0000256" key="3">
    <source>
        <dbReference type="PROSITE-ProRule" id="PRU00023"/>
    </source>
</evidence>
<dbReference type="PANTHER" id="PTHR24198:SF165">
    <property type="entry name" value="ANKYRIN REPEAT-CONTAINING PROTEIN-RELATED"/>
    <property type="match status" value="1"/>
</dbReference>
<sequence length="1234" mass="136802">MADIVGLVASVLQLVDTVVRAHNHVRDFRDAPKHQQQLLTEILNLQTLVSEFDIRINTGAPNNRMQEAGKPLIQLKETLDRLTKKLGSGGTSTRFTWPLWGKEEVRQGLDVIERFKSSLSLWLGMDIRDYIAVAVEDILEEQRANDGYVMSSVNRLGQDQQEIHEQTISTLKDGDEEHRVAHNYIAKTARDIARAQEYDRDARKRKAIIEWYSPLNFFPRQEDIFKVCQPGTCELILKDARFDTWKRGTGKTLWCRGIPGAGKTVFVSIVVDHLRKDLDHDAVGVAAVYLNHKEADASPSILLASLWRQLVFGKPIPLNLHKLYAKHREPGTRPSLDDDHAVLRSIISGYSQVFILVDALDEYPERDRSILLRRLCALGPTVSLMFTSRPHIHIADIFPNSETLEIRATEDDIRLFIDAQIPRSPRLSRHITSRPALRDEICSGIAQRSDGMFLLARFHLDSLTELNTIKAVRQALNHLPVDLDSTYDDITDRINRQKESDKKLAWLALSWIIHAKRPLRPSELIEALAVEPDTTTLDPDNILEMDIILFVCTGLLIVTGKDNIVRLAHYTTQGYLERVQAREFLDAATDITRTCITFLSFDVFVQEQDVRSRRDLDSPHQHPFLGYAVQYTLIHARGRPESEISPLILSFLTNNLSWRRRFRLRHCFGTFNLFPPMSAPPLWVAAWFGLSELCRLIIQEQGAGTVLQEAVSQHHSNAVRVLLEAGVDVNAKEEQYGTAMYQALKVNECEAMKWLVEHGADVNTKGGKHGTALHLISYMGRYEEARALLAHGAHINALDSSGNPALHSALIRGRHTVARLLIDHGAVVDAKQFEEPLRSLAGGGWHVASVLFLLEHGVDVNAADKYGCTALHRSVLYHNPNHIELARLLIEHGADVNAGSELHGTPLIIASRRNHIGVARFLIERGASVNAVGGKPYESAASGLSDFMIPIDQLNQHGGCTALYEASRWGHTEIVRLLLDHGADVNAQAGHGTALGAAVTFRGHEHIRAVRWLIEHDADVDAKADVYGMTPLALASRAGNMWAVQLLIEHGAKVNVEGESWGSVLCAVASAPDFTTSEPVAHFLIKHGADPKGPGTYGLTLLGVAAAHGRIDLVRLLLQHGAEVNAISKSNYTALQAAILHIKSESNAMKMAELLIQSGADINADGGKHGTVLRIALERGTTEIIKILRENGATTTDADTAVDPAVFEAARERWKEPGPRVPPCRGAAIVVRGN</sequence>
<dbReference type="Pfam" id="PF24883">
    <property type="entry name" value="NPHP3_N"/>
    <property type="match status" value="1"/>
</dbReference>
<dbReference type="Gene3D" id="3.40.50.300">
    <property type="entry name" value="P-loop containing nucleotide triphosphate hydrolases"/>
    <property type="match status" value="1"/>
</dbReference>
<dbReference type="SMART" id="SM00248">
    <property type="entry name" value="ANK"/>
    <property type="match status" value="12"/>
</dbReference>
<keyword evidence="7" id="KW-1185">Reference proteome</keyword>
<dbReference type="PANTHER" id="PTHR24198">
    <property type="entry name" value="ANKYRIN REPEAT AND PROTEIN KINASE DOMAIN-CONTAINING PROTEIN"/>
    <property type="match status" value="1"/>
</dbReference>
<dbReference type="EMBL" id="JARJCM010000299">
    <property type="protein sequence ID" value="KAJ7019278.1"/>
    <property type="molecule type" value="Genomic_DNA"/>
</dbReference>
<dbReference type="Pfam" id="PF12796">
    <property type="entry name" value="Ank_2"/>
    <property type="match status" value="4"/>
</dbReference>
<feature type="repeat" description="ANK" evidence="3">
    <location>
        <begin position="801"/>
        <end position="833"/>
    </location>
</feature>
<feature type="domain" description="Nephrocystin 3-like N-terminal" evidence="5">
    <location>
        <begin position="231"/>
        <end position="389"/>
    </location>
</feature>
<feature type="repeat" description="ANK" evidence="3">
    <location>
        <begin position="902"/>
        <end position="934"/>
    </location>
</feature>
<feature type="domain" description="GPI inositol-deacylase winged helix" evidence="4">
    <location>
        <begin position="500"/>
        <end position="577"/>
    </location>
</feature>
<protein>
    <submittedName>
        <fullName evidence="6">Ankyrin repeat-containing domain protein</fullName>
    </submittedName>
</protein>
<dbReference type="InterPro" id="IPR002110">
    <property type="entry name" value="Ankyrin_rpt"/>
</dbReference>
<feature type="repeat" description="ANK" evidence="3">
    <location>
        <begin position="702"/>
        <end position="734"/>
    </location>
</feature>
<dbReference type="PROSITE" id="PS50297">
    <property type="entry name" value="ANK_REP_REGION"/>
    <property type="match status" value="8"/>
</dbReference>
<evidence type="ECO:0000313" key="6">
    <source>
        <dbReference type="EMBL" id="KAJ7019278.1"/>
    </source>
</evidence>
<feature type="repeat" description="ANK" evidence="3">
    <location>
        <begin position="768"/>
        <end position="800"/>
    </location>
</feature>
<evidence type="ECO:0000256" key="2">
    <source>
        <dbReference type="ARBA" id="ARBA00023043"/>
    </source>
</evidence>
<dbReference type="Proteomes" id="UP001218188">
    <property type="component" value="Unassembled WGS sequence"/>
</dbReference>
<feature type="repeat" description="ANK" evidence="3">
    <location>
        <begin position="1027"/>
        <end position="1059"/>
    </location>
</feature>
<accession>A0AAD6S2I6</accession>
<feature type="repeat" description="ANK" evidence="3">
    <location>
        <begin position="1097"/>
        <end position="1129"/>
    </location>
</feature>
<feature type="repeat" description="ANK" evidence="3">
    <location>
        <begin position="958"/>
        <end position="990"/>
    </location>
</feature>
<organism evidence="6 7">
    <name type="scientific">Mycena alexandri</name>
    <dbReference type="NCBI Taxonomy" id="1745969"/>
    <lineage>
        <taxon>Eukaryota</taxon>
        <taxon>Fungi</taxon>
        <taxon>Dikarya</taxon>
        <taxon>Basidiomycota</taxon>
        <taxon>Agaricomycotina</taxon>
        <taxon>Agaricomycetes</taxon>
        <taxon>Agaricomycetidae</taxon>
        <taxon>Agaricales</taxon>
        <taxon>Marasmiineae</taxon>
        <taxon>Mycenaceae</taxon>
        <taxon>Mycena</taxon>
    </lineage>
</organism>
<evidence type="ECO:0000256" key="1">
    <source>
        <dbReference type="ARBA" id="ARBA00022737"/>
    </source>
</evidence>
<comment type="caution">
    <text evidence="6">The sequence shown here is derived from an EMBL/GenBank/DDBJ whole genome shotgun (WGS) entry which is preliminary data.</text>
</comment>
<dbReference type="PROSITE" id="PS50088">
    <property type="entry name" value="ANK_REPEAT"/>
    <property type="match status" value="8"/>
</dbReference>
<keyword evidence="2 3" id="KW-0040">ANK repeat</keyword>